<proteinExistence type="predicted"/>
<dbReference type="RefSeq" id="XP_010486716.1">
    <property type="nucleotide sequence ID" value="XM_010488414.1"/>
</dbReference>
<dbReference type="Proteomes" id="UP000694864">
    <property type="component" value="Chromosome 19"/>
</dbReference>
<name>A0ABM0XJ31_CAMSA</name>
<keyword evidence="2" id="KW-1185">Reference proteome</keyword>
<keyword evidence="1" id="KW-0732">Signal</keyword>
<protein>
    <submittedName>
        <fullName evidence="3">Uncharacterized protein LOC104764815</fullName>
    </submittedName>
</protein>
<sequence>MAINRSLLLIIIFISVSLSTARILPGEFLPVTDGVMFSGEIPKAAVVGCGGEQERKTEYSSFAPQVVAGKFGSLVLNALPKGFHPSSGPSRKTNDINT</sequence>
<accession>A0ABM0XJ31</accession>
<evidence type="ECO:0000313" key="2">
    <source>
        <dbReference type="Proteomes" id="UP000694864"/>
    </source>
</evidence>
<dbReference type="GeneID" id="104764815"/>
<gene>
    <name evidence="3" type="primary">LOC104764815</name>
</gene>
<feature type="chain" id="PRO_5045626311" evidence="1">
    <location>
        <begin position="22"/>
        <end position="98"/>
    </location>
</feature>
<evidence type="ECO:0000256" key="1">
    <source>
        <dbReference type="SAM" id="SignalP"/>
    </source>
</evidence>
<evidence type="ECO:0000313" key="3">
    <source>
        <dbReference type="RefSeq" id="XP_010486716.1"/>
    </source>
</evidence>
<reference evidence="3" key="2">
    <citation type="submission" date="2025-08" db="UniProtKB">
        <authorList>
            <consortium name="RefSeq"/>
        </authorList>
    </citation>
    <scope>IDENTIFICATION</scope>
    <source>
        <tissue evidence="3">Leaf</tissue>
    </source>
</reference>
<reference evidence="2" key="1">
    <citation type="journal article" date="2014" name="Nat. Commun.">
        <title>The emerging biofuel crop Camelina sativa retains a highly undifferentiated hexaploid genome structure.</title>
        <authorList>
            <person name="Kagale S."/>
            <person name="Koh C."/>
            <person name="Nixon J."/>
            <person name="Bollina V."/>
            <person name="Clarke W.E."/>
            <person name="Tuteja R."/>
            <person name="Spillane C."/>
            <person name="Robinson S.J."/>
            <person name="Links M.G."/>
            <person name="Clarke C."/>
            <person name="Higgins E.E."/>
            <person name="Huebert T."/>
            <person name="Sharpe A.G."/>
            <person name="Parkin I.A."/>
        </authorList>
    </citation>
    <scope>NUCLEOTIDE SEQUENCE [LARGE SCALE GENOMIC DNA]</scope>
    <source>
        <strain evidence="2">cv. DH55</strain>
    </source>
</reference>
<organism evidence="2 3">
    <name type="scientific">Camelina sativa</name>
    <name type="common">False flax</name>
    <name type="synonym">Myagrum sativum</name>
    <dbReference type="NCBI Taxonomy" id="90675"/>
    <lineage>
        <taxon>Eukaryota</taxon>
        <taxon>Viridiplantae</taxon>
        <taxon>Streptophyta</taxon>
        <taxon>Embryophyta</taxon>
        <taxon>Tracheophyta</taxon>
        <taxon>Spermatophyta</taxon>
        <taxon>Magnoliopsida</taxon>
        <taxon>eudicotyledons</taxon>
        <taxon>Gunneridae</taxon>
        <taxon>Pentapetalae</taxon>
        <taxon>rosids</taxon>
        <taxon>malvids</taxon>
        <taxon>Brassicales</taxon>
        <taxon>Brassicaceae</taxon>
        <taxon>Camelineae</taxon>
        <taxon>Camelina</taxon>
    </lineage>
</organism>
<feature type="signal peptide" evidence="1">
    <location>
        <begin position="1"/>
        <end position="21"/>
    </location>
</feature>